<dbReference type="PROSITE" id="PS00071">
    <property type="entry name" value="GAPDH"/>
    <property type="match status" value="1"/>
</dbReference>
<dbReference type="InterPro" id="IPR020830">
    <property type="entry name" value="GlycerAld_3-P_DH_AS"/>
</dbReference>
<comment type="subunit">
    <text evidence="2">Homotetramer.</text>
</comment>
<evidence type="ECO:0000256" key="6">
    <source>
        <dbReference type="PIRSR" id="PIRSR000149-3"/>
    </source>
</evidence>
<dbReference type="PANTHER" id="PTHR43148">
    <property type="entry name" value="GLYCERALDEHYDE-3-PHOSPHATE DEHYDROGENASE 2"/>
    <property type="match status" value="1"/>
</dbReference>
<gene>
    <name evidence="11" type="ORF">FHR94_003917</name>
</gene>
<evidence type="ECO:0000256" key="3">
    <source>
        <dbReference type="ARBA" id="ARBA00023002"/>
    </source>
</evidence>
<feature type="binding site" evidence="5">
    <location>
        <begin position="153"/>
        <end position="155"/>
    </location>
    <ligand>
        <name>D-glyceraldehyde 3-phosphate</name>
        <dbReference type="ChEBI" id="CHEBI:59776"/>
    </ligand>
</feature>
<proteinExistence type="inferred from homology"/>
<dbReference type="InterPro" id="IPR020828">
    <property type="entry name" value="GlycerAld_3-P_DH_NAD(P)-bd"/>
</dbReference>
<accession>A0A839VES0</accession>
<evidence type="ECO:0000313" key="12">
    <source>
        <dbReference type="Proteomes" id="UP000547614"/>
    </source>
</evidence>
<evidence type="ECO:0000256" key="8">
    <source>
        <dbReference type="RuleBase" id="RU000397"/>
    </source>
</evidence>
<dbReference type="Pfam" id="PF00044">
    <property type="entry name" value="Gp_dh_N"/>
    <property type="match status" value="1"/>
</dbReference>
<feature type="binding site" evidence="6">
    <location>
        <position position="314"/>
    </location>
    <ligand>
        <name>NAD(+)</name>
        <dbReference type="ChEBI" id="CHEBI:57540"/>
    </ligand>
</feature>
<comment type="caution">
    <text evidence="11">The sequence shown here is derived from an EMBL/GenBank/DDBJ whole genome shotgun (WGS) entry which is preliminary data.</text>
</comment>
<dbReference type="EC" id="1.2.1.-" evidence="9"/>
<name>A0A839VES0_9GAMM</name>
<dbReference type="CDD" id="cd05214">
    <property type="entry name" value="GAPDH_I_N"/>
    <property type="match status" value="1"/>
</dbReference>
<evidence type="ECO:0000256" key="1">
    <source>
        <dbReference type="ARBA" id="ARBA00007406"/>
    </source>
</evidence>
<dbReference type="InterPro" id="IPR020831">
    <property type="entry name" value="GlycerAld/Erythrose_P_DH"/>
</dbReference>
<dbReference type="AlphaFoldDB" id="A0A839VES0"/>
<dbReference type="FunFam" id="3.40.50.720:FF:000001">
    <property type="entry name" value="Glyceraldehyde-3-phosphate dehydrogenase"/>
    <property type="match status" value="1"/>
</dbReference>
<dbReference type="NCBIfam" id="TIGR01534">
    <property type="entry name" value="GAPDH-I"/>
    <property type="match status" value="1"/>
</dbReference>
<dbReference type="InterPro" id="IPR020829">
    <property type="entry name" value="GlycerAld_3-P_DH_cat"/>
</dbReference>
<evidence type="ECO:0000256" key="9">
    <source>
        <dbReference type="RuleBase" id="RU361160"/>
    </source>
</evidence>
<feature type="binding site" evidence="5">
    <location>
        <position position="235"/>
    </location>
    <ligand>
        <name>D-glyceraldehyde 3-phosphate</name>
        <dbReference type="ChEBI" id="CHEBI:59776"/>
    </ligand>
</feature>
<keyword evidence="12" id="KW-1185">Reference proteome</keyword>
<reference evidence="11 12" key="1">
    <citation type="submission" date="2020-08" db="EMBL/GenBank/DDBJ databases">
        <title>Genomic Encyclopedia of Type Strains, Phase III (KMG-III): the genomes of soil and plant-associated and newly described type strains.</title>
        <authorList>
            <person name="Whitman W."/>
        </authorList>
    </citation>
    <scope>NUCLEOTIDE SEQUENCE [LARGE SCALE GENOMIC DNA]</scope>
    <source>
        <strain evidence="11 12">CECT 7282</strain>
    </source>
</reference>
<dbReference type="InterPro" id="IPR036291">
    <property type="entry name" value="NAD(P)-bd_dom_sf"/>
</dbReference>
<dbReference type="PRINTS" id="PR00078">
    <property type="entry name" value="G3PDHDRGNASE"/>
</dbReference>
<dbReference type="GO" id="GO:0051287">
    <property type="term" value="F:NAD binding"/>
    <property type="evidence" value="ECO:0007669"/>
    <property type="project" value="InterPro"/>
</dbReference>
<dbReference type="Gene3D" id="3.30.360.10">
    <property type="entry name" value="Dihydrodipicolinate Reductase, domain 2"/>
    <property type="match status" value="1"/>
</dbReference>
<keyword evidence="6" id="KW-0547">Nucleotide-binding</keyword>
<dbReference type="Pfam" id="PF02800">
    <property type="entry name" value="Gp_dh_C"/>
    <property type="match status" value="1"/>
</dbReference>
<protein>
    <recommendedName>
        <fullName evidence="9">Glyceraldehyde-3-phosphate dehydrogenase</fullName>
        <ecNumber evidence="9">1.2.1.-</ecNumber>
    </recommendedName>
</protein>
<feature type="binding site" evidence="6">
    <location>
        <position position="37"/>
    </location>
    <ligand>
        <name>NAD(+)</name>
        <dbReference type="ChEBI" id="CHEBI:57540"/>
    </ligand>
</feature>
<evidence type="ECO:0000256" key="5">
    <source>
        <dbReference type="PIRSR" id="PIRSR000149-2"/>
    </source>
</evidence>
<dbReference type="RefSeq" id="WP_183328388.1">
    <property type="nucleotide sequence ID" value="NZ_JACHXP010000046.1"/>
</dbReference>
<evidence type="ECO:0000259" key="10">
    <source>
        <dbReference type="SMART" id="SM00846"/>
    </source>
</evidence>
<keyword evidence="3 9" id="KW-0560">Oxidoreductase</keyword>
<sequence>MTLKIAINGFGRIGRNVLRALYENGYRQRVQIVAINDLGDPALNAHLLRHDTVHGHFPFAVDHDEESLSVDGDRIAILSEREPSKLPWKSLGVDLVMECTGLFTKRESAAKHLTAGAGQVLISAPSPDADATVVYGVNEDVLNAEHKVVSNASCTTNCLAPVAQALNATVGIENGLMTTVHAYTNDQNLSDVYHKDPYRARSATHSMIPTKTGAAAAVGLVLPELAGKFDGLAVRVPVINVSLVDLTFNASRETTKEEINAIVKEAAAASKVLAVNAQPLVSIDFNHDPNSSTFDANHTRVNGKLVKVMAWYDNEWGFSNRMLDTALAMHAAGGEKRAAA</sequence>
<dbReference type="Gene3D" id="3.40.50.720">
    <property type="entry name" value="NAD(P)-binding Rossmann-like Domain"/>
    <property type="match status" value="1"/>
</dbReference>
<organism evidence="11 12">
    <name type="scientific">Halomonas cerina</name>
    <dbReference type="NCBI Taxonomy" id="447424"/>
    <lineage>
        <taxon>Bacteria</taxon>
        <taxon>Pseudomonadati</taxon>
        <taxon>Pseudomonadota</taxon>
        <taxon>Gammaproteobacteria</taxon>
        <taxon>Oceanospirillales</taxon>
        <taxon>Halomonadaceae</taxon>
        <taxon>Halomonas</taxon>
    </lineage>
</organism>
<feature type="binding site" evidence="6">
    <location>
        <position position="123"/>
    </location>
    <ligand>
        <name>NAD(+)</name>
        <dbReference type="ChEBI" id="CHEBI:57540"/>
    </ligand>
</feature>
<dbReference type="Proteomes" id="UP000547614">
    <property type="component" value="Unassembled WGS sequence"/>
</dbReference>
<dbReference type="GO" id="GO:0016620">
    <property type="term" value="F:oxidoreductase activity, acting on the aldehyde or oxo group of donors, NAD or NADP as acceptor"/>
    <property type="evidence" value="ECO:0007669"/>
    <property type="project" value="InterPro"/>
</dbReference>
<feature type="site" description="Activates thiol group during catalysis" evidence="7">
    <location>
        <position position="181"/>
    </location>
</feature>
<evidence type="ECO:0000256" key="4">
    <source>
        <dbReference type="PIRSR" id="PIRSR000149-1"/>
    </source>
</evidence>
<feature type="domain" description="Glyceraldehyde 3-phosphate dehydrogenase NAD(P) binding" evidence="10">
    <location>
        <begin position="3"/>
        <end position="154"/>
    </location>
</feature>
<evidence type="ECO:0000313" key="11">
    <source>
        <dbReference type="EMBL" id="MBB3192618.1"/>
    </source>
</evidence>
<feature type="binding site" evidence="5">
    <location>
        <position position="184"/>
    </location>
    <ligand>
        <name>D-glyceraldehyde 3-phosphate</name>
        <dbReference type="ChEBI" id="CHEBI:59776"/>
    </ligand>
</feature>
<evidence type="ECO:0000256" key="2">
    <source>
        <dbReference type="ARBA" id="ARBA00011881"/>
    </source>
</evidence>
<evidence type="ECO:0000256" key="7">
    <source>
        <dbReference type="PIRSR" id="PIRSR000149-4"/>
    </source>
</evidence>
<keyword evidence="6" id="KW-0520">NAD</keyword>
<dbReference type="GO" id="GO:0006006">
    <property type="term" value="P:glucose metabolic process"/>
    <property type="evidence" value="ECO:0007669"/>
    <property type="project" value="InterPro"/>
</dbReference>
<feature type="active site" description="Nucleophile" evidence="4">
    <location>
        <position position="154"/>
    </location>
</feature>
<comment type="similarity">
    <text evidence="1 8">Belongs to the glyceraldehyde-3-phosphate dehydrogenase family.</text>
</comment>
<dbReference type="SUPFAM" id="SSF51735">
    <property type="entry name" value="NAD(P)-binding Rossmann-fold domains"/>
    <property type="match status" value="1"/>
</dbReference>
<dbReference type="EMBL" id="JACHXP010000046">
    <property type="protein sequence ID" value="MBB3192618.1"/>
    <property type="molecule type" value="Genomic_DNA"/>
</dbReference>
<dbReference type="FunFam" id="3.30.360.10:FF:000002">
    <property type="entry name" value="Glyceraldehyde-3-phosphate dehydrogenase"/>
    <property type="match status" value="1"/>
</dbReference>
<feature type="binding site" evidence="5">
    <location>
        <begin position="212"/>
        <end position="213"/>
    </location>
    <ligand>
        <name>D-glyceraldehyde 3-phosphate</name>
        <dbReference type="ChEBI" id="CHEBI:59776"/>
    </ligand>
</feature>
<dbReference type="SMART" id="SM00846">
    <property type="entry name" value="Gp_dh_N"/>
    <property type="match status" value="1"/>
</dbReference>
<dbReference type="CDD" id="cd18126">
    <property type="entry name" value="GAPDH_I_C"/>
    <property type="match status" value="1"/>
</dbReference>
<feature type="binding site" evidence="6">
    <location>
        <position position="81"/>
    </location>
    <ligand>
        <name>NAD(+)</name>
        <dbReference type="ChEBI" id="CHEBI:57540"/>
    </ligand>
</feature>
<dbReference type="PIRSF" id="PIRSF000149">
    <property type="entry name" value="GAP_DH"/>
    <property type="match status" value="1"/>
</dbReference>
<dbReference type="GO" id="GO:0050661">
    <property type="term" value="F:NADP binding"/>
    <property type="evidence" value="ECO:0007669"/>
    <property type="project" value="InterPro"/>
</dbReference>
<feature type="binding site" evidence="6">
    <location>
        <begin position="12"/>
        <end position="13"/>
    </location>
    <ligand>
        <name>NAD(+)</name>
        <dbReference type="ChEBI" id="CHEBI:57540"/>
    </ligand>
</feature>
<dbReference type="SUPFAM" id="SSF55347">
    <property type="entry name" value="Glyceraldehyde-3-phosphate dehydrogenase-like, C-terminal domain"/>
    <property type="match status" value="1"/>
</dbReference>
<dbReference type="InterPro" id="IPR006424">
    <property type="entry name" value="Glyceraldehyde-3-P_DH_1"/>
</dbReference>